<feature type="compositionally biased region" description="Basic residues" evidence="1">
    <location>
        <begin position="1"/>
        <end position="12"/>
    </location>
</feature>
<feature type="region of interest" description="Disordered" evidence="1">
    <location>
        <begin position="1"/>
        <end position="25"/>
    </location>
</feature>
<proteinExistence type="predicted"/>
<comment type="caution">
    <text evidence="2">The sequence shown here is derived from an EMBL/GenBank/DDBJ whole genome shotgun (WGS) entry which is preliminary data.</text>
</comment>
<sequence length="92" mass="10185">MPKKTKSPKTKKHSDSSASNILPFPRREAMEGAFSGILGGKTRAVDETQDIMYDAWEAPTRMPRTIPFYCGFGDTNEAVIYADDCLRVSPSP</sequence>
<protein>
    <submittedName>
        <fullName evidence="2">Uncharacterized protein</fullName>
    </submittedName>
</protein>
<organism evidence="2 3">
    <name type="scientific">Candidatus Magnetominusculus xianensis</name>
    <dbReference type="NCBI Taxonomy" id="1748249"/>
    <lineage>
        <taxon>Bacteria</taxon>
        <taxon>Pseudomonadati</taxon>
        <taxon>Nitrospirota</taxon>
        <taxon>Nitrospiria</taxon>
        <taxon>Nitrospirales</taxon>
        <taxon>Nitrospiraceae</taxon>
        <taxon>Candidatus Magnetominusculus</taxon>
    </lineage>
</organism>
<gene>
    <name evidence="2" type="ORF">ASN18_0557</name>
</gene>
<dbReference type="RefSeq" id="WP_236861470.1">
    <property type="nucleotide sequence ID" value="NZ_LNQR01000022.1"/>
</dbReference>
<accession>A0ABR5SIA3</accession>
<keyword evidence="3" id="KW-1185">Reference proteome</keyword>
<evidence type="ECO:0000313" key="3">
    <source>
        <dbReference type="Proteomes" id="UP000060487"/>
    </source>
</evidence>
<dbReference type="Proteomes" id="UP000060487">
    <property type="component" value="Unassembled WGS sequence"/>
</dbReference>
<dbReference type="EMBL" id="LNQR01000022">
    <property type="protein sequence ID" value="KWT92154.1"/>
    <property type="molecule type" value="Genomic_DNA"/>
</dbReference>
<reference evidence="2 3" key="1">
    <citation type="submission" date="2015-11" db="EMBL/GenBank/DDBJ databases">
        <authorList>
            <person name="Lin W."/>
        </authorList>
    </citation>
    <scope>NUCLEOTIDE SEQUENCE [LARGE SCALE GENOMIC DNA]</scope>
    <source>
        <strain evidence="2 3">HCH-1</strain>
    </source>
</reference>
<evidence type="ECO:0000313" key="2">
    <source>
        <dbReference type="EMBL" id="KWT92154.1"/>
    </source>
</evidence>
<evidence type="ECO:0000256" key="1">
    <source>
        <dbReference type="SAM" id="MobiDB-lite"/>
    </source>
</evidence>
<name>A0ABR5SIA3_9BACT</name>